<keyword evidence="2" id="KW-0645">Protease</keyword>
<gene>
    <name evidence="2" type="ORF">SAMN05443662_0352</name>
</gene>
<feature type="transmembrane region" description="Helical" evidence="1">
    <location>
        <begin position="12"/>
        <end position="35"/>
    </location>
</feature>
<dbReference type="GO" id="GO:0008233">
    <property type="term" value="F:peptidase activity"/>
    <property type="evidence" value="ECO:0007669"/>
    <property type="project" value="UniProtKB-KW"/>
</dbReference>
<dbReference type="GO" id="GO:0006508">
    <property type="term" value="P:proteolysis"/>
    <property type="evidence" value="ECO:0007669"/>
    <property type="project" value="UniProtKB-KW"/>
</dbReference>
<dbReference type="STRING" id="364032.SAMN05443662_0352"/>
<evidence type="ECO:0000313" key="2">
    <source>
        <dbReference type="EMBL" id="SIN73132.1"/>
    </source>
</evidence>
<proteinExistence type="predicted"/>
<sequence length="168" mass="18904">MSEADTLQQLHGYVPLFSIWWMLLIGTALIVIEVLAGLGSFVVLWFGIATIVVGFLGLFMDFRSGEFQLIAVAIFGTVLLLAFRRPLMRWMASREAPPPERYEAGGIGELQQHDGRWSVYYRGTWWRLQNRLPAMDDGMQVRVVHLHESGAMIEPLDEAAGEDQAPKA</sequence>
<keyword evidence="1" id="KW-0472">Membrane</keyword>
<dbReference type="RefSeq" id="WP_074200671.1">
    <property type="nucleotide sequence ID" value="NZ_FSRE01000001.1"/>
</dbReference>
<protein>
    <submittedName>
        <fullName evidence="2">Membrane protein implicated in regulation of membrane protease activity</fullName>
    </submittedName>
</protein>
<keyword evidence="1" id="KW-0812">Transmembrane</keyword>
<dbReference type="EMBL" id="FSRE01000001">
    <property type="protein sequence ID" value="SIN73132.1"/>
    <property type="molecule type" value="Genomic_DNA"/>
</dbReference>
<dbReference type="OrthoDB" id="5289056at2"/>
<keyword evidence="3" id="KW-1185">Reference proteome</keyword>
<reference evidence="2 3" key="1">
    <citation type="submission" date="2016-11" db="EMBL/GenBank/DDBJ databases">
        <authorList>
            <person name="Jaros S."/>
            <person name="Januszkiewicz K."/>
            <person name="Wedrychowicz H."/>
        </authorList>
    </citation>
    <scope>NUCLEOTIDE SEQUENCE [LARGE SCALE GENOMIC DNA]</scope>
    <source>
        <strain evidence="2 3">DSM 17737</strain>
    </source>
</reference>
<feature type="transmembrane region" description="Helical" evidence="1">
    <location>
        <begin position="66"/>
        <end position="83"/>
    </location>
</feature>
<evidence type="ECO:0000313" key="3">
    <source>
        <dbReference type="Proteomes" id="UP000198461"/>
    </source>
</evidence>
<dbReference type="Proteomes" id="UP000198461">
    <property type="component" value="Unassembled WGS sequence"/>
</dbReference>
<keyword evidence="1" id="KW-1133">Transmembrane helix</keyword>
<feature type="transmembrane region" description="Helical" evidence="1">
    <location>
        <begin position="42"/>
        <end position="60"/>
    </location>
</feature>
<keyword evidence="2" id="KW-0378">Hydrolase</keyword>
<dbReference type="AlphaFoldDB" id="A0A1N6DQQ0"/>
<accession>A0A1N6DQQ0</accession>
<name>A0A1N6DQQ0_9GAMM</name>
<organism evidence="2 3">
    <name type="scientific">Sulfurivirga caldicuralii</name>
    <dbReference type="NCBI Taxonomy" id="364032"/>
    <lineage>
        <taxon>Bacteria</taxon>
        <taxon>Pseudomonadati</taxon>
        <taxon>Pseudomonadota</taxon>
        <taxon>Gammaproteobacteria</taxon>
        <taxon>Thiotrichales</taxon>
        <taxon>Piscirickettsiaceae</taxon>
        <taxon>Sulfurivirga</taxon>
    </lineage>
</organism>
<evidence type="ECO:0000256" key="1">
    <source>
        <dbReference type="SAM" id="Phobius"/>
    </source>
</evidence>